<evidence type="ECO:0000256" key="2">
    <source>
        <dbReference type="ARBA" id="ARBA00006810"/>
    </source>
</evidence>
<dbReference type="GO" id="GO:0046933">
    <property type="term" value="F:proton-transporting ATP synthase activity, rotational mechanism"/>
    <property type="evidence" value="ECO:0007669"/>
    <property type="project" value="UniProtKB-UniRule"/>
</dbReference>
<dbReference type="PRINTS" id="PR00123">
    <property type="entry name" value="ATPASEA"/>
</dbReference>
<evidence type="ECO:0000256" key="10">
    <source>
        <dbReference type="ARBA" id="ARBA00023310"/>
    </source>
</evidence>
<keyword evidence="3 11" id="KW-0813">Transport</keyword>
<evidence type="ECO:0000256" key="4">
    <source>
        <dbReference type="ARBA" id="ARBA00022547"/>
    </source>
</evidence>
<dbReference type="InterPro" id="IPR045083">
    <property type="entry name" value="ATP_synth_F0_asu_bact/mt"/>
</dbReference>
<dbReference type="PANTHER" id="PTHR11410">
    <property type="entry name" value="ATP SYNTHASE SUBUNIT A"/>
    <property type="match status" value="1"/>
</dbReference>
<evidence type="ECO:0000256" key="9">
    <source>
        <dbReference type="ARBA" id="ARBA00023136"/>
    </source>
</evidence>
<comment type="function">
    <text evidence="11 12">Key component of the proton channel; it plays a direct role in the translocation of protons across the membrane.</text>
</comment>
<feature type="transmembrane region" description="Helical" evidence="11">
    <location>
        <begin position="320"/>
        <end position="339"/>
    </location>
</feature>
<feature type="transmembrane region" description="Helical" evidence="11">
    <location>
        <begin position="6"/>
        <end position="24"/>
    </location>
</feature>
<dbReference type="Gene3D" id="1.20.120.220">
    <property type="entry name" value="ATP synthase, F0 complex, subunit A"/>
    <property type="match status" value="1"/>
</dbReference>
<sequence>MFIYIIIMIIRSIKLIFIYFIILFNNNNYEKNSDINISDIIFHHISDSHNLNFSKKKNIYIPLPIILWNNGLELFLSSNKKIFKGTNGYYRLFKENIYITNKYGTLNFINGSPSNKKPLDLSITKNVLYTFYSSILLILIFIYMKNKYNNKLKLNWKFGSLLEYIIIFIRDKIAIPYIGKNMYKKYLKFLLSLFFFILINNLLGIIPGFPNITGNINTTFSLSLITFFITILNSKKYYWKHILWMPKAPILVKLMLAPIELISLFIRPLTLCIRLFSNIMAGHILILSFICLIFIFKNIFVIGFSIFFGSFISLLEIMVSFLQSFIFTNLSALMIGMSIKKDYNN</sequence>
<dbReference type="InterPro" id="IPR035908">
    <property type="entry name" value="F0_ATP_A_sf"/>
</dbReference>
<keyword evidence="6 11" id="KW-0375">Hydrogen ion transport</keyword>
<dbReference type="SUPFAM" id="SSF81336">
    <property type="entry name" value="F1F0 ATP synthase subunit A"/>
    <property type="match status" value="1"/>
</dbReference>
<keyword evidence="7 11" id="KW-1133">Transmembrane helix</keyword>
<keyword evidence="9 11" id="KW-0472">Membrane</keyword>
<dbReference type="Pfam" id="PF00119">
    <property type="entry name" value="ATP-synt_A"/>
    <property type="match status" value="1"/>
</dbReference>
<evidence type="ECO:0000313" key="13">
    <source>
        <dbReference type="EMBL" id="QID56907.1"/>
    </source>
</evidence>
<protein>
    <recommendedName>
        <fullName evidence="11 12">ATP synthase subunit a</fullName>
    </recommendedName>
    <alternativeName>
        <fullName evidence="11">ATP synthase F0 sector subunit a</fullName>
    </alternativeName>
    <alternativeName>
        <fullName evidence="11">F-ATPase subunit 6</fullName>
    </alternativeName>
</protein>
<evidence type="ECO:0000256" key="11">
    <source>
        <dbReference type="HAMAP-Rule" id="MF_01393"/>
    </source>
</evidence>
<keyword evidence="8 11" id="KW-0406">Ion transport</keyword>
<dbReference type="GO" id="GO:0005886">
    <property type="term" value="C:plasma membrane"/>
    <property type="evidence" value="ECO:0007669"/>
    <property type="project" value="UniProtKB-SubCell"/>
</dbReference>
<evidence type="ECO:0000256" key="5">
    <source>
        <dbReference type="ARBA" id="ARBA00022692"/>
    </source>
</evidence>
<feature type="transmembrane region" description="Helical" evidence="11">
    <location>
        <begin position="282"/>
        <end position="308"/>
    </location>
</feature>
<evidence type="ECO:0000256" key="3">
    <source>
        <dbReference type="ARBA" id="ARBA00022448"/>
    </source>
</evidence>
<dbReference type="NCBIfam" id="TIGR01131">
    <property type="entry name" value="ATP_synt_6_or_A"/>
    <property type="match status" value="1"/>
</dbReference>
<keyword evidence="4 11" id="KW-0138">CF(0)</keyword>
<evidence type="ECO:0000256" key="12">
    <source>
        <dbReference type="RuleBase" id="RU000483"/>
    </source>
</evidence>
<dbReference type="AlphaFoldDB" id="A0A6G6BY46"/>
<comment type="subcellular location">
    <subcellularLocation>
        <location evidence="11 12">Cell membrane</location>
        <topology evidence="11 12">Multi-pass membrane protein</topology>
    </subcellularLocation>
    <subcellularLocation>
        <location evidence="1">Membrane</location>
        <topology evidence="1">Multi-pass membrane protein</topology>
    </subcellularLocation>
</comment>
<reference evidence="13" key="1">
    <citation type="journal article" date="2020" name="Biol. Lett.">
        <title>Evolutionary rates are correlated between cockroach symbionts and mitochondrial genomes.</title>
        <authorList>
            <person name="Arab D.A."/>
            <person name="Bourguignon T."/>
            <person name="Wang Z."/>
            <person name="Ho S.Y.W."/>
            <person name="Lo N."/>
        </authorList>
    </citation>
    <scope>NUCLEOTIDE SEQUENCE</scope>
    <source>
        <strain evidence="13">DHOG391</strain>
    </source>
</reference>
<evidence type="ECO:0000256" key="6">
    <source>
        <dbReference type="ARBA" id="ARBA00022781"/>
    </source>
</evidence>
<feature type="transmembrane region" description="Helical" evidence="11">
    <location>
        <begin position="186"/>
        <end position="206"/>
    </location>
</feature>
<dbReference type="EMBL" id="MN042927">
    <property type="protein sequence ID" value="QID56907.1"/>
    <property type="molecule type" value="Genomic_DNA"/>
</dbReference>
<evidence type="ECO:0000256" key="8">
    <source>
        <dbReference type="ARBA" id="ARBA00023065"/>
    </source>
</evidence>
<name>A0A6G6BY46_9FLAO</name>
<evidence type="ECO:0000256" key="1">
    <source>
        <dbReference type="ARBA" id="ARBA00004141"/>
    </source>
</evidence>
<organism evidence="13">
    <name type="scientific">Blattabacterium sp.</name>
    <name type="common">Allacta sp.</name>
    <dbReference type="NCBI Taxonomy" id="2712786"/>
    <lineage>
        <taxon>Bacteria</taxon>
        <taxon>Pseudomonadati</taxon>
        <taxon>Bacteroidota</taxon>
        <taxon>Flavobacteriia</taxon>
        <taxon>Flavobacteriales</taxon>
        <taxon>Blattabacteriaceae</taxon>
        <taxon>Blattabacterium</taxon>
    </lineage>
</organism>
<keyword evidence="5 11" id="KW-0812">Transmembrane</keyword>
<dbReference type="InterPro" id="IPR000568">
    <property type="entry name" value="ATP_synth_F0_asu"/>
</dbReference>
<evidence type="ECO:0000256" key="7">
    <source>
        <dbReference type="ARBA" id="ARBA00022989"/>
    </source>
</evidence>
<dbReference type="GO" id="GO:0045259">
    <property type="term" value="C:proton-transporting ATP synthase complex"/>
    <property type="evidence" value="ECO:0007669"/>
    <property type="project" value="UniProtKB-KW"/>
</dbReference>
<keyword evidence="10 11" id="KW-0066">ATP synthesis</keyword>
<keyword evidence="11" id="KW-1003">Cell membrane</keyword>
<dbReference type="HAMAP" id="MF_01393">
    <property type="entry name" value="ATP_synth_a_bact"/>
    <property type="match status" value="1"/>
</dbReference>
<feature type="transmembrane region" description="Helical" evidence="11">
    <location>
        <begin position="126"/>
        <end position="144"/>
    </location>
</feature>
<gene>
    <name evidence="11" type="primary">atpB</name>
</gene>
<feature type="transmembrane region" description="Helical" evidence="11">
    <location>
        <begin position="212"/>
        <end position="233"/>
    </location>
</feature>
<comment type="similarity">
    <text evidence="2 11 12">Belongs to the ATPase A chain family.</text>
</comment>
<accession>A0A6G6BY46</accession>
<dbReference type="PANTHER" id="PTHR11410:SF0">
    <property type="entry name" value="ATP SYNTHASE SUBUNIT A"/>
    <property type="match status" value="1"/>
</dbReference>
<proteinExistence type="inferred from homology"/>
<dbReference type="CDD" id="cd00310">
    <property type="entry name" value="ATP-synt_Fo_a_6"/>
    <property type="match status" value="1"/>
</dbReference>